<reference evidence="2" key="1">
    <citation type="journal article" date="2024" name="Gigascience">
        <title>Chromosome-level genome of the poultry shaft louse Menopon gallinae provides insight into the host-switching and adaptive evolution of parasitic lice.</title>
        <authorList>
            <person name="Xu Y."/>
            <person name="Ma L."/>
            <person name="Liu S."/>
            <person name="Liang Y."/>
            <person name="Liu Q."/>
            <person name="He Z."/>
            <person name="Tian L."/>
            <person name="Duan Y."/>
            <person name="Cai W."/>
            <person name="Li H."/>
            <person name="Song F."/>
        </authorList>
    </citation>
    <scope>NUCLEOTIDE SEQUENCE</scope>
    <source>
        <strain evidence="2">Cailab_2023a</strain>
    </source>
</reference>
<sequence length="93" mass="10733">MDPHNCSPPQPNYKKLVDPFPYDRYDIFMGVARWEEDLLSTQKPRRCPQPPVQQPPPCPQKTEDTYNGPAVDIVVHIIPPRTTGDSDEDRIFE</sequence>
<evidence type="ECO:0000256" key="1">
    <source>
        <dbReference type="SAM" id="MobiDB-lite"/>
    </source>
</evidence>
<accession>A0AAW2HN99</accession>
<evidence type="ECO:0000313" key="2">
    <source>
        <dbReference type="EMBL" id="KAL0271328.1"/>
    </source>
</evidence>
<feature type="region of interest" description="Disordered" evidence="1">
    <location>
        <begin position="42"/>
        <end position="66"/>
    </location>
</feature>
<organism evidence="2">
    <name type="scientific">Menopon gallinae</name>
    <name type="common">poultry shaft louse</name>
    <dbReference type="NCBI Taxonomy" id="328185"/>
    <lineage>
        <taxon>Eukaryota</taxon>
        <taxon>Metazoa</taxon>
        <taxon>Ecdysozoa</taxon>
        <taxon>Arthropoda</taxon>
        <taxon>Hexapoda</taxon>
        <taxon>Insecta</taxon>
        <taxon>Pterygota</taxon>
        <taxon>Neoptera</taxon>
        <taxon>Paraneoptera</taxon>
        <taxon>Psocodea</taxon>
        <taxon>Troctomorpha</taxon>
        <taxon>Phthiraptera</taxon>
        <taxon>Amblycera</taxon>
        <taxon>Menoponidae</taxon>
        <taxon>Menopon</taxon>
    </lineage>
</organism>
<dbReference type="AlphaFoldDB" id="A0AAW2HN99"/>
<gene>
    <name evidence="2" type="ORF">PYX00_008450</name>
</gene>
<dbReference type="EMBL" id="JARGDH010000004">
    <property type="protein sequence ID" value="KAL0271328.1"/>
    <property type="molecule type" value="Genomic_DNA"/>
</dbReference>
<feature type="compositionally biased region" description="Pro residues" evidence="1">
    <location>
        <begin position="47"/>
        <end position="59"/>
    </location>
</feature>
<comment type="caution">
    <text evidence="2">The sequence shown here is derived from an EMBL/GenBank/DDBJ whole genome shotgun (WGS) entry which is preliminary data.</text>
</comment>
<name>A0AAW2HN99_9NEOP</name>
<proteinExistence type="predicted"/>
<protein>
    <submittedName>
        <fullName evidence="2">Uncharacterized protein</fullName>
    </submittedName>
</protein>